<evidence type="ECO:0000256" key="7">
    <source>
        <dbReference type="ARBA" id="ARBA00023180"/>
    </source>
</evidence>
<proteinExistence type="inferred from homology"/>
<organism evidence="10 11">
    <name type="scientific">Macrophomina phaseolina</name>
    <dbReference type="NCBI Taxonomy" id="35725"/>
    <lineage>
        <taxon>Eukaryota</taxon>
        <taxon>Fungi</taxon>
        <taxon>Dikarya</taxon>
        <taxon>Ascomycota</taxon>
        <taxon>Pezizomycotina</taxon>
        <taxon>Dothideomycetes</taxon>
        <taxon>Dothideomycetes incertae sedis</taxon>
        <taxon>Botryosphaeriales</taxon>
        <taxon>Botryosphaeriaceae</taxon>
        <taxon>Macrophomina</taxon>
    </lineage>
</organism>
<dbReference type="InterPro" id="IPR051563">
    <property type="entry name" value="Glycosyl_Hydrolase_51"/>
</dbReference>
<dbReference type="Pfam" id="PF06964">
    <property type="entry name" value="Alpha-L-AF_C"/>
    <property type="match status" value="1"/>
</dbReference>
<evidence type="ECO:0000256" key="5">
    <source>
        <dbReference type="ARBA" id="ARBA00022729"/>
    </source>
</evidence>
<comment type="catalytic activity">
    <reaction evidence="1">
        <text>Hydrolysis of terminal non-reducing alpha-L-arabinofuranoside residues in alpha-L-arabinosides.</text>
        <dbReference type="EC" id="3.2.1.55"/>
    </reaction>
</comment>
<comment type="pathway">
    <text evidence="2">Glycan metabolism; L-arabinan degradation.</text>
</comment>
<keyword evidence="6" id="KW-0378">Hydrolase</keyword>
<dbReference type="Gene3D" id="3.20.20.80">
    <property type="entry name" value="Glycosidases"/>
    <property type="match status" value="1"/>
</dbReference>
<dbReference type="InterPro" id="IPR013780">
    <property type="entry name" value="Glyco_hydro_b"/>
</dbReference>
<dbReference type="SMART" id="SM00813">
    <property type="entry name" value="Alpha-L-AF_C"/>
    <property type="match status" value="1"/>
</dbReference>
<evidence type="ECO:0000256" key="3">
    <source>
        <dbReference type="ARBA" id="ARBA00007186"/>
    </source>
</evidence>
<dbReference type="EC" id="3.2.1.55" evidence="4"/>
<dbReference type="PANTHER" id="PTHR31776:SF0">
    <property type="entry name" value="ALPHA-L-ARABINOFURANOSIDASE 1"/>
    <property type="match status" value="1"/>
</dbReference>
<dbReference type="SUPFAM" id="SSF51445">
    <property type="entry name" value="(Trans)glycosidases"/>
    <property type="match status" value="1"/>
</dbReference>
<keyword evidence="11" id="KW-1185">Reference proteome</keyword>
<accession>A0ABQ8GAU7</accession>
<evidence type="ECO:0000256" key="4">
    <source>
        <dbReference type="ARBA" id="ARBA00012670"/>
    </source>
</evidence>
<name>A0ABQ8GAU7_9PEZI</name>
<keyword evidence="7" id="KW-0325">Glycoprotein</keyword>
<comment type="similarity">
    <text evidence="3">Belongs to the glycosyl hydrolase 51 family.</text>
</comment>
<dbReference type="Gene3D" id="2.60.40.1180">
    <property type="entry name" value="Golgi alpha-mannosidase II"/>
    <property type="match status" value="1"/>
</dbReference>
<dbReference type="InterPro" id="IPR055235">
    <property type="entry name" value="ASD1_cat"/>
</dbReference>
<feature type="chain" id="PRO_5047402135" description="non-reducing end alpha-L-arabinofuranosidase" evidence="8">
    <location>
        <begin position="24"/>
        <end position="633"/>
    </location>
</feature>
<dbReference type="InterPro" id="IPR010720">
    <property type="entry name" value="Alpha-L-AF_C"/>
</dbReference>
<dbReference type="InterPro" id="IPR017853">
    <property type="entry name" value="GH"/>
</dbReference>
<keyword evidence="5 8" id="KW-0732">Signal</keyword>
<evidence type="ECO:0000256" key="1">
    <source>
        <dbReference type="ARBA" id="ARBA00001462"/>
    </source>
</evidence>
<evidence type="ECO:0000313" key="11">
    <source>
        <dbReference type="Proteomes" id="UP000774617"/>
    </source>
</evidence>
<dbReference type="PANTHER" id="PTHR31776">
    <property type="entry name" value="ALPHA-L-ARABINOFURANOSIDASE 1"/>
    <property type="match status" value="1"/>
</dbReference>
<dbReference type="EMBL" id="JAGTJR010000013">
    <property type="protein sequence ID" value="KAH7050219.1"/>
    <property type="molecule type" value="Genomic_DNA"/>
</dbReference>
<feature type="signal peptide" evidence="8">
    <location>
        <begin position="1"/>
        <end position="23"/>
    </location>
</feature>
<evidence type="ECO:0000256" key="2">
    <source>
        <dbReference type="ARBA" id="ARBA00004834"/>
    </source>
</evidence>
<gene>
    <name evidence="10" type="ORF">B0J12DRAFT_89756</name>
</gene>
<feature type="domain" description="Alpha-L-arabinofuranosidase C-terminal" evidence="9">
    <location>
        <begin position="447"/>
        <end position="626"/>
    </location>
</feature>
<sequence>MPRLFSAAIRLAAVASAFGCVEALTLTVSTSSGNATSPLMYGFMFEDINHSGDGGIHGQLLRNNGFQGNDQNLTAYAAVGDVDLTVDSDNPLSTAIPYSLAVAVPDGTTGDVGFSNEGYWGVPVNADQYSTSFFVKGDYSGNVTIRLVGNYTGVEYASTTISGISSNSSAYSYYETSFESDQAPDGNNLWTLTFDGESTAGSTLHFDLITLYPTTFKSRPNGLKPSIANVLNDVGGSFLRFPGGNNLEGYSEDNRWKWNETIGPLQDRPGRQGTWGYPNTDELGLIEYMEWCEDMGLAPILGVWDGFALESGGNTPITGDALTPYVDEVLNELEFLLGDASSTYGSLRASLGYSSPFNLTHVEIGNEDYLGGGCESYPERFTIYYNAIHAAYPDITIIASAADASCLPSPLPAGVMQDYHTYASETDLVANFSQFDHYNRSQPIFVGEFSCYSDASGTRNILPFMACSVAEAVYMIGFERNADVVLMSTYAPLLQLFNSTQWTPDLIGFTQAPDGVVRSTSYYVQQMFAQNWGTETRAIASDSAFGPVYWSASADSSATYVKLANYGANAQNVSVSVAGAAAGTLTTLSGAQRAENGDTAGEVVQPLKSTPSGGNGTFALELPAWSVAVLVTS</sequence>
<comment type="caution">
    <text evidence="10">The sequence shown here is derived from an EMBL/GenBank/DDBJ whole genome shotgun (WGS) entry which is preliminary data.</text>
</comment>
<dbReference type="Proteomes" id="UP000774617">
    <property type="component" value="Unassembled WGS sequence"/>
</dbReference>
<reference evidence="10 11" key="1">
    <citation type="journal article" date="2021" name="Nat. Commun.">
        <title>Genetic determinants of endophytism in the Arabidopsis root mycobiome.</title>
        <authorList>
            <person name="Mesny F."/>
            <person name="Miyauchi S."/>
            <person name="Thiergart T."/>
            <person name="Pickel B."/>
            <person name="Atanasova L."/>
            <person name="Karlsson M."/>
            <person name="Huettel B."/>
            <person name="Barry K.W."/>
            <person name="Haridas S."/>
            <person name="Chen C."/>
            <person name="Bauer D."/>
            <person name="Andreopoulos W."/>
            <person name="Pangilinan J."/>
            <person name="LaButti K."/>
            <person name="Riley R."/>
            <person name="Lipzen A."/>
            <person name="Clum A."/>
            <person name="Drula E."/>
            <person name="Henrissat B."/>
            <person name="Kohler A."/>
            <person name="Grigoriev I.V."/>
            <person name="Martin F.M."/>
            <person name="Hacquard S."/>
        </authorList>
    </citation>
    <scope>NUCLEOTIDE SEQUENCE [LARGE SCALE GENOMIC DNA]</scope>
    <source>
        <strain evidence="10 11">MPI-SDFR-AT-0080</strain>
    </source>
</reference>
<protein>
    <recommendedName>
        <fullName evidence="4">non-reducing end alpha-L-arabinofuranosidase</fullName>
        <ecNumber evidence="4">3.2.1.55</ecNumber>
    </recommendedName>
</protein>
<evidence type="ECO:0000256" key="8">
    <source>
        <dbReference type="SAM" id="SignalP"/>
    </source>
</evidence>
<evidence type="ECO:0000259" key="9">
    <source>
        <dbReference type="SMART" id="SM00813"/>
    </source>
</evidence>
<evidence type="ECO:0000256" key="6">
    <source>
        <dbReference type="ARBA" id="ARBA00022801"/>
    </source>
</evidence>
<dbReference type="Pfam" id="PF22848">
    <property type="entry name" value="ASD1_dom"/>
    <property type="match status" value="1"/>
</dbReference>
<evidence type="ECO:0000313" key="10">
    <source>
        <dbReference type="EMBL" id="KAH7050219.1"/>
    </source>
</evidence>